<dbReference type="Proteomes" id="UP001054945">
    <property type="component" value="Unassembled WGS sequence"/>
</dbReference>
<evidence type="ECO:0000313" key="1">
    <source>
        <dbReference type="EMBL" id="GIY96574.1"/>
    </source>
</evidence>
<comment type="caution">
    <text evidence="1">The sequence shown here is derived from an EMBL/GenBank/DDBJ whole genome shotgun (WGS) entry which is preliminary data.</text>
</comment>
<sequence>MIFCIPSTKNKFLLPREKNPPNYHNMLIKGASSTVNCKPSKCALFPFQMRKKSSPLQQISYQKSNRCLPPTLTIPYIWNVGENCICLYGQNSPQTLLTLLNSRDSPTRCSPTPFNNYCRKGGPHPYGGSTSKT</sequence>
<gene>
    <name evidence="1" type="ORF">CEXT_358121</name>
</gene>
<proteinExistence type="predicted"/>
<protein>
    <submittedName>
        <fullName evidence="1">Uncharacterized protein</fullName>
    </submittedName>
</protein>
<dbReference type="EMBL" id="BPLR01000674">
    <property type="protein sequence ID" value="GIY96574.1"/>
    <property type="molecule type" value="Genomic_DNA"/>
</dbReference>
<dbReference type="AlphaFoldDB" id="A0AAV4XRW3"/>
<evidence type="ECO:0000313" key="2">
    <source>
        <dbReference type="Proteomes" id="UP001054945"/>
    </source>
</evidence>
<keyword evidence="2" id="KW-1185">Reference proteome</keyword>
<reference evidence="1 2" key="1">
    <citation type="submission" date="2021-06" db="EMBL/GenBank/DDBJ databases">
        <title>Caerostris extrusa draft genome.</title>
        <authorList>
            <person name="Kono N."/>
            <person name="Arakawa K."/>
        </authorList>
    </citation>
    <scope>NUCLEOTIDE SEQUENCE [LARGE SCALE GENOMIC DNA]</scope>
</reference>
<organism evidence="1 2">
    <name type="scientific">Caerostris extrusa</name>
    <name type="common">Bark spider</name>
    <name type="synonym">Caerostris bankana</name>
    <dbReference type="NCBI Taxonomy" id="172846"/>
    <lineage>
        <taxon>Eukaryota</taxon>
        <taxon>Metazoa</taxon>
        <taxon>Ecdysozoa</taxon>
        <taxon>Arthropoda</taxon>
        <taxon>Chelicerata</taxon>
        <taxon>Arachnida</taxon>
        <taxon>Araneae</taxon>
        <taxon>Araneomorphae</taxon>
        <taxon>Entelegynae</taxon>
        <taxon>Araneoidea</taxon>
        <taxon>Araneidae</taxon>
        <taxon>Caerostris</taxon>
    </lineage>
</organism>
<name>A0AAV4XRW3_CAEEX</name>
<accession>A0AAV4XRW3</accession>